<sequence>MDLLLTVYKQNFKNIGGYLVDMQRINDKKGGYIKLKRVEKFILLVGSFEKRVFKERLELHKRCLRRLCQNSDRVCVSVLDISMRCSP</sequence>
<evidence type="ECO:0000259" key="1">
    <source>
        <dbReference type="Pfam" id="PF17846"/>
    </source>
</evidence>
<dbReference type="EMBL" id="CM001752">
    <property type="protein sequence ID" value="KJB83668.1"/>
    <property type="molecule type" value="Genomic_DNA"/>
</dbReference>
<dbReference type="STRING" id="29730.A0A0D2U772"/>
<dbReference type="Gramene" id="KJB83668">
    <property type="protein sequence ID" value="KJB83668"/>
    <property type="gene ID" value="B456_013G257500"/>
</dbReference>
<proteinExistence type="predicted"/>
<dbReference type="Pfam" id="PF17846">
    <property type="entry name" value="XRN_M"/>
    <property type="match status" value="1"/>
</dbReference>
<evidence type="ECO:0000313" key="2">
    <source>
        <dbReference type="EMBL" id="KJB83668.1"/>
    </source>
</evidence>
<organism evidence="2 3">
    <name type="scientific">Gossypium raimondii</name>
    <name type="common">Peruvian cotton</name>
    <name type="synonym">Gossypium klotzschianum subsp. raimondii</name>
    <dbReference type="NCBI Taxonomy" id="29730"/>
    <lineage>
        <taxon>Eukaryota</taxon>
        <taxon>Viridiplantae</taxon>
        <taxon>Streptophyta</taxon>
        <taxon>Embryophyta</taxon>
        <taxon>Tracheophyta</taxon>
        <taxon>Spermatophyta</taxon>
        <taxon>Magnoliopsida</taxon>
        <taxon>eudicotyledons</taxon>
        <taxon>Gunneridae</taxon>
        <taxon>Pentapetalae</taxon>
        <taxon>rosids</taxon>
        <taxon>malvids</taxon>
        <taxon>Malvales</taxon>
        <taxon>Malvaceae</taxon>
        <taxon>Malvoideae</taxon>
        <taxon>Gossypium</taxon>
    </lineage>
</organism>
<dbReference type="Proteomes" id="UP000032304">
    <property type="component" value="Chromosome 13"/>
</dbReference>
<evidence type="ECO:0000313" key="3">
    <source>
        <dbReference type="Proteomes" id="UP000032304"/>
    </source>
</evidence>
<name>A0A0D2U772_GOSRA</name>
<accession>A0A0D2U772</accession>
<dbReference type="AlphaFoldDB" id="A0A0D2U772"/>
<keyword evidence="3" id="KW-1185">Reference proteome</keyword>
<reference evidence="2 3" key="1">
    <citation type="journal article" date="2012" name="Nature">
        <title>Repeated polyploidization of Gossypium genomes and the evolution of spinnable cotton fibres.</title>
        <authorList>
            <person name="Paterson A.H."/>
            <person name="Wendel J.F."/>
            <person name="Gundlach H."/>
            <person name="Guo H."/>
            <person name="Jenkins J."/>
            <person name="Jin D."/>
            <person name="Llewellyn D."/>
            <person name="Showmaker K.C."/>
            <person name="Shu S."/>
            <person name="Udall J."/>
            <person name="Yoo M.J."/>
            <person name="Byers R."/>
            <person name="Chen W."/>
            <person name="Doron-Faigenboim A."/>
            <person name="Duke M.V."/>
            <person name="Gong L."/>
            <person name="Grimwood J."/>
            <person name="Grover C."/>
            <person name="Grupp K."/>
            <person name="Hu G."/>
            <person name="Lee T.H."/>
            <person name="Li J."/>
            <person name="Lin L."/>
            <person name="Liu T."/>
            <person name="Marler B.S."/>
            <person name="Page J.T."/>
            <person name="Roberts A.W."/>
            <person name="Romanel E."/>
            <person name="Sanders W.S."/>
            <person name="Szadkowski E."/>
            <person name="Tan X."/>
            <person name="Tang H."/>
            <person name="Xu C."/>
            <person name="Wang J."/>
            <person name="Wang Z."/>
            <person name="Zhang D."/>
            <person name="Zhang L."/>
            <person name="Ashrafi H."/>
            <person name="Bedon F."/>
            <person name="Bowers J.E."/>
            <person name="Brubaker C.L."/>
            <person name="Chee P.W."/>
            <person name="Das S."/>
            <person name="Gingle A.R."/>
            <person name="Haigler C.H."/>
            <person name="Harker D."/>
            <person name="Hoffmann L.V."/>
            <person name="Hovav R."/>
            <person name="Jones D.C."/>
            <person name="Lemke C."/>
            <person name="Mansoor S."/>
            <person name="ur Rahman M."/>
            <person name="Rainville L.N."/>
            <person name="Rambani A."/>
            <person name="Reddy U.K."/>
            <person name="Rong J.K."/>
            <person name="Saranga Y."/>
            <person name="Scheffler B.E."/>
            <person name="Scheffler J.A."/>
            <person name="Stelly D.M."/>
            <person name="Triplett B.A."/>
            <person name="Van Deynze A."/>
            <person name="Vaslin M.F."/>
            <person name="Waghmare V.N."/>
            <person name="Walford S.A."/>
            <person name="Wright R.J."/>
            <person name="Zaki E.A."/>
            <person name="Zhang T."/>
            <person name="Dennis E.S."/>
            <person name="Mayer K.F."/>
            <person name="Peterson D.G."/>
            <person name="Rokhsar D.S."/>
            <person name="Wang X."/>
            <person name="Schmutz J."/>
        </authorList>
    </citation>
    <scope>NUCLEOTIDE SEQUENCE [LARGE SCALE GENOMIC DNA]</scope>
</reference>
<protein>
    <recommendedName>
        <fullName evidence="1">Xrn1 helical domain-containing protein</fullName>
    </recommendedName>
</protein>
<feature type="domain" description="Xrn1 helical" evidence="1">
    <location>
        <begin position="1"/>
        <end position="72"/>
    </location>
</feature>
<dbReference type="InterPro" id="IPR041412">
    <property type="entry name" value="Xrn1_helical"/>
</dbReference>
<gene>
    <name evidence="2" type="ORF">B456_013G257500</name>
</gene>